<evidence type="ECO:0000256" key="1">
    <source>
        <dbReference type="SAM" id="Phobius"/>
    </source>
</evidence>
<evidence type="ECO:0000313" key="2">
    <source>
        <dbReference type="EMBL" id="UEP15899.1"/>
    </source>
</evidence>
<dbReference type="AlphaFoldDB" id="A0A8K1RQX1"/>
<feature type="transmembrane region" description="Helical" evidence="1">
    <location>
        <begin position="46"/>
        <end position="71"/>
    </location>
</feature>
<dbReference type="EMBL" id="MW160468">
    <property type="protein sequence ID" value="UEP15899.1"/>
    <property type="molecule type" value="Genomic_DNA"/>
</dbReference>
<accession>A0A8K1RQX1</accession>
<keyword evidence="1" id="KW-0812">Transmembrane</keyword>
<sequence length="172" mass="20687">MYLMISILLVIIYKNLLSHPMFIMIMIIMYSIIICLNISLWKINFIYSILLFLIMISGLLIMFLYFSSLISNEQMQLIYNKKFFYINFLINLIMFFILMFMNKSSFYNIMNFTSKESLSLYNLNEKWLSNIYSLYMYPFNNITMLSIIYLLISLFSIIKISSMNLKPLRKIN</sequence>
<name>A0A8K1RQX1_9HYME</name>
<protein>
    <submittedName>
        <fullName evidence="2">NADH dehydrogenase subunit 6</fullName>
    </submittedName>
</protein>
<keyword evidence="2" id="KW-0496">Mitochondrion</keyword>
<reference evidence="2" key="1">
    <citation type="submission" date="2020-10" db="EMBL/GenBank/DDBJ databases">
        <title>Mitochondrial evolution of Dolichoderus quadripunctatus species group ants.</title>
        <authorList>
            <person name="Park J."/>
            <person name="Park J."/>
        </authorList>
    </citation>
    <scope>NUCLEOTIDE SEQUENCE</scope>
</reference>
<gene>
    <name evidence="2" type="primary">ND6</name>
</gene>
<feature type="transmembrane region" description="Helical" evidence="1">
    <location>
        <begin position="142"/>
        <end position="160"/>
    </location>
</feature>
<proteinExistence type="predicted"/>
<feature type="transmembrane region" description="Helical" evidence="1">
    <location>
        <begin position="21"/>
        <end position="40"/>
    </location>
</feature>
<keyword evidence="1" id="KW-1133">Transmembrane helix</keyword>
<geneLocation type="mitochondrion" evidence="2"/>
<organism evidence="2">
    <name type="scientific">Dolichoderus sibiricus</name>
    <dbReference type="NCBI Taxonomy" id="609446"/>
    <lineage>
        <taxon>Eukaryota</taxon>
        <taxon>Metazoa</taxon>
        <taxon>Ecdysozoa</taxon>
        <taxon>Arthropoda</taxon>
        <taxon>Hexapoda</taxon>
        <taxon>Insecta</taxon>
        <taxon>Pterygota</taxon>
        <taxon>Neoptera</taxon>
        <taxon>Endopterygota</taxon>
        <taxon>Hymenoptera</taxon>
        <taxon>Apocrita</taxon>
        <taxon>Aculeata</taxon>
        <taxon>Formicoidea</taxon>
        <taxon>Formicidae</taxon>
        <taxon>Dolichoderinae</taxon>
        <taxon>Dolichoderus</taxon>
    </lineage>
</organism>
<keyword evidence="1" id="KW-0472">Membrane</keyword>
<feature type="transmembrane region" description="Helical" evidence="1">
    <location>
        <begin position="83"/>
        <end position="101"/>
    </location>
</feature>